<evidence type="ECO:0000256" key="7">
    <source>
        <dbReference type="SAM" id="Phobius"/>
    </source>
</evidence>
<dbReference type="Proteomes" id="UP000000788">
    <property type="component" value="Chromosome"/>
</dbReference>
<dbReference type="Pfam" id="PF21082">
    <property type="entry name" value="MS_channel_3rd"/>
    <property type="match status" value="1"/>
</dbReference>
<evidence type="ECO:0000313" key="11">
    <source>
        <dbReference type="Proteomes" id="UP000000788"/>
    </source>
</evidence>
<evidence type="ECO:0000256" key="1">
    <source>
        <dbReference type="ARBA" id="ARBA00004651"/>
    </source>
</evidence>
<dbReference type="OrthoDB" id="9809206at2"/>
<comment type="similarity">
    <text evidence="2">Belongs to the MscS (TC 1.A.23) family.</text>
</comment>
<dbReference type="Gene3D" id="3.30.70.100">
    <property type="match status" value="1"/>
</dbReference>
<dbReference type="InterPro" id="IPR011014">
    <property type="entry name" value="MscS_channel_TM-2"/>
</dbReference>
<evidence type="ECO:0000259" key="9">
    <source>
        <dbReference type="Pfam" id="PF21082"/>
    </source>
</evidence>
<evidence type="ECO:0000313" key="10">
    <source>
        <dbReference type="EMBL" id="ABX08674.1"/>
    </source>
</evidence>
<feature type="transmembrane region" description="Helical" evidence="7">
    <location>
        <begin position="81"/>
        <end position="103"/>
    </location>
</feature>
<comment type="subcellular location">
    <subcellularLocation>
        <location evidence="1">Cell membrane</location>
        <topology evidence="1">Multi-pass membrane protein</topology>
    </subcellularLocation>
</comment>
<dbReference type="Gene3D" id="2.30.30.60">
    <property type="match status" value="1"/>
</dbReference>
<dbReference type="SUPFAM" id="SSF82861">
    <property type="entry name" value="Mechanosensitive channel protein MscS (YggB), transmembrane region"/>
    <property type="match status" value="1"/>
</dbReference>
<evidence type="ECO:0000256" key="4">
    <source>
        <dbReference type="ARBA" id="ARBA00022692"/>
    </source>
</evidence>
<dbReference type="eggNOG" id="COG0668">
    <property type="taxonomic scope" value="Bacteria"/>
</dbReference>
<keyword evidence="3" id="KW-1003">Cell membrane</keyword>
<reference evidence="10 11" key="1">
    <citation type="journal article" date="2007" name="PLoS Genet.">
        <title>Patterns and implications of gene gain and loss in the evolution of Prochlorococcus.</title>
        <authorList>
            <person name="Kettler G.C."/>
            <person name="Martiny A.C."/>
            <person name="Huang K."/>
            <person name="Zucker J."/>
            <person name="Coleman M.L."/>
            <person name="Rodrigue S."/>
            <person name="Chen F."/>
            <person name="Lapidus A."/>
            <person name="Ferriera S."/>
            <person name="Johnson J."/>
            <person name="Steglich C."/>
            <person name="Church G.M."/>
            <person name="Richardson P."/>
            <person name="Chisholm S.W."/>
        </authorList>
    </citation>
    <scope>NUCLEOTIDE SEQUENCE [LARGE SCALE GENOMIC DNA]</scope>
    <source>
        <strain evidence="11">MIT 9211</strain>
    </source>
</reference>
<feature type="transmembrane region" description="Helical" evidence="7">
    <location>
        <begin position="124"/>
        <end position="143"/>
    </location>
</feature>
<gene>
    <name evidence="10" type="primary">mscS</name>
    <name evidence="10" type="ordered locus">P9211_07431</name>
</gene>
<keyword evidence="4 7" id="KW-0812">Transmembrane</keyword>
<dbReference type="KEGG" id="pmj:P9211_07431"/>
<keyword evidence="11" id="KW-1185">Reference proteome</keyword>
<dbReference type="SUPFAM" id="SSF50182">
    <property type="entry name" value="Sm-like ribonucleoproteins"/>
    <property type="match status" value="1"/>
</dbReference>
<evidence type="ECO:0000256" key="2">
    <source>
        <dbReference type="ARBA" id="ARBA00008017"/>
    </source>
</evidence>
<keyword evidence="5 7" id="KW-1133">Transmembrane helix</keyword>
<dbReference type="Gene3D" id="1.10.287.1260">
    <property type="match status" value="1"/>
</dbReference>
<dbReference type="AlphaFoldDB" id="A9BA12"/>
<feature type="domain" description="Mechanosensitive ion channel MscS C-terminal" evidence="9">
    <location>
        <begin position="246"/>
        <end position="327"/>
    </location>
</feature>
<dbReference type="RefSeq" id="WP_012195296.1">
    <property type="nucleotide sequence ID" value="NC_009976.1"/>
</dbReference>
<feature type="transmembrane region" description="Helical" evidence="7">
    <location>
        <begin position="6"/>
        <end position="26"/>
    </location>
</feature>
<dbReference type="InterPro" id="IPR049278">
    <property type="entry name" value="MS_channel_C"/>
</dbReference>
<dbReference type="GO" id="GO:0005886">
    <property type="term" value="C:plasma membrane"/>
    <property type="evidence" value="ECO:0007669"/>
    <property type="project" value="UniProtKB-SubCell"/>
</dbReference>
<dbReference type="InterPro" id="IPR006685">
    <property type="entry name" value="MscS_channel_2nd"/>
</dbReference>
<dbReference type="Pfam" id="PF00924">
    <property type="entry name" value="MS_channel_2nd"/>
    <property type="match status" value="1"/>
</dbReference>
<evidence type="ECO:0000256" key="5">
    <source>
        <dbReference type="ARBA" id="ARBA00022989"/>
    </source>
</evidence>
<proteinExistence type="inferred from homology"/>
<evidence type="ECO:0000256" key="3">
    <source>
        <dbReference type="ARBA" id="ARBA00022475"/>
    </source>
</evidence>
<dbReference type="InterPro" id="IPR011066">
    <property type="entry name" value="MscS_channel_C_sf"/>
</dbReference>
<protein>
    <submittedName>
        <fullName evidence="10">Small mechanosensitive ion channel, MscS family</fullName>
    </submittedName>
</protein>
<dbReference type="SUPFAM" id="SSF82689">
    <property type="entry name" value="Mechanosensitive channel protein MscS (YggB), C-terminal domain"/>
    <property type="match status" value="1"/>
</dbReference>
<feature type="domain" description="Mechanosensitive ion channel MscS" evidence="8">
    <location>
        <begin position="170"/>
        <end position="235"/>
    </location>
</feature>
<keyword evidence="6 7" id="KW-0472">Membrane</keyword>
<evidence type="ECO:0000259" key="8">
    <source>
        <dbReference type="Pfam" id="PF00924"/>
    </source>
</evidence>
<sequence>MNEFYSKLAIAGSSLLIGSIITILIARITKKSLSRLTSKTKNKTDDYILKTLVDTIRPLGIIISASFSWRALDLEGDFNQSFLALTKLACIILIVRLANRVFLKLLLSWGTKINDPAVATMLKSLSPMIRAVIWSVGVVFYLQNMGVQMAALWAILSAGGIGAGLALKEPVQEFFEYITILLDKPFQNGQFIHINGIWAKVERVGVRSTRLRSINGEIIVMSNSNLTNGIISNYAEMENRRLVHRLGVEYNTSHSKMKKIPGIIKSIVDQTDNAIFDRCHFIEFGNSSLDFELVYYIPTNDYLLAMKAQEEINLDIMKSFEAESISFAFPTQTINLTKSTKSI</sequence>
<evidence type="ECO:0000256" key="6">
    <source>
        <dbReference type="ARBA" id="ARBA00023136"/>
    </source>
</evidence>
<dbReference type="GO" id="GO:0055085">
    <property type="term" value="P:transmembrane transport"/>
    <property type="evidence" value="ECO:0007669"/>
    <property type="project" value="InterPro"/>
</dbReference>
<dbReference type="PANTHER" id="PTHR30566">
    <property type="entry name" value="YNAI-RELATED MECHANOSENSITIVE ION CHANNEL"/>
    <property type="match status" value="1"/>
</dbReference>
<dbReference type="EMBL" id="CP000878">
    <property type="protein sequence ID" value="ABX08674.1"/>
    <property type="molecule type" value="Genomic_DNA"/>
</dbReference>
<dbReference type="InterPro" id="IPR023408">
    <property type="entry name" value="MscS_beta-dom_sf"/>
</dbReference>
<accession>A9BA12</accession>
<dbReference type="InterPro" id="IPR010920">
    <property type="entry name" value="LSM_dom_sf"/>
</dbReference>
<dbReference type="HOGENOM" id="CLU_037945_0_2_3"/>
<organism evidence="10 11">
    <name type="scientific">Prochlorococcus marinus (strain MIT 9211)</name>
    <dbReference type="NCBI Taxonomy" id="93059"/>
    <lineage>
        <taxon>Bacteria</taxon>
        <taxon>Bacillati</taxon>
        <taxon>Cyanobacteriota</taxon>
        <taxon>Cyanophyceae</taxon>
        <taxon>Synechococcales</taxon>
        <taxon>Prochlorococcaceae</taxon>
        <taxon>Prochlorococcus</taxon>
    </lineage>
</organism>
<dbReference type="PANTHER" id="PTHR30566:SF25">
    <property type="entry name" value="INNER MEMBRANE PROTEIN"/>
    <property type="match status" value="1"/>
</dbReference>
<dbReference type="STRING" id="93059.P9211_07431"/>
<feature type="transmembrane region" description="Helical" evidence="7">
    <location>
        <begin position="47"/>
        <end position="69"/>
    </location>
</feature>
<name>A9BA12_PROM4</name>